<gene>
    <name evidence="2" type="ORF">EAH89_11130</name>
</gene>
<proteinExistence type="predicted"/>
<comment type="caution">
    <text evidence="2">The sequence shown here is derived from an EMBL/GenBank/DDBJ whole genome shotgun (WGS) entry which is preliminary data.</text>
</comment>
<dbReference type="OrthoDB" id="9893169at2"/>
<accession>A0A502G7V3</accession>
<evidence type="ECO:0008006" key="4">
    <source>
        <dbReference type="Google" id="ProtNLM"/>
    </source>
</evidence>
<feature type="chain" id="PRO_5021367896" description="Lipoprotein" evidence="1">
    <location>
        <begin position="24"/>
        <end position="126"/>
    </location>
</feature>
<feature type="signal peptide" evidence="1">
    <location>
        <begin position="1"/>
        <end position="23"/>
    </location>
</feature>
<sequence length="126" mass="12880">MTRTRLSILLPALALGAGLAACAPSDPYYATNPGYAPTVVQQGYATPYNAATPYATPMPAYVGGGDAYGRPVPVQQGYAAAPAAADPYCQEAYANAVGTEQRAAATGSPADAARANRSAGFFRRDC</sequence>
<protein>
    <recommendedName>
        <fullName evidence="4">Lipoprotein</fullName>
    </recommendedName>
</protein>
<dbReference type="RefSeq" id="WP_140882950.1">
    <property type="nucleotide sequence ID" value="NZ_RCZP01000008.1"/>
</dbReference>
<dbReference type="PROSITE" id="PS51257">
    <property type="entry name" value="PROKAR_LIPOPROTEIN"/>
    <property type="match status" value="1"/>
</dbReference>
<keyword evidence="1" id="KW-0732">Signal</keyword>
<name>A0A502G7V3_9PROT</name>
<reference evidence="2 3" key="1">
    <citation type="journal article" date="2019" name="Environ. Microbiol.">
        <title>Species interactions and distinct microbial communities in high Arctic permafrost affected cryosols are associated with the CH4 and CO2 gas fluxes.</title>
        <authorList>
            <person name="Altshuler I."/>
            <person name="Hamel J."/>
            <person name="Turney S."/>
            <person name="Magnuson E."/>
            <person name="Levesque R."/>
            <person name="Greer C."/>
            <person name="Whyte L.G."/>
        </authorList>
    </citation>
    <scope>NUCLEOTIDE SEQUENCE [LARGE SCALE GENOMIC DNA]</scope>
    <source>
        <strain evidence="2 3">S9.3B</strain>
    </source>
</reference>
<dbReference type="EMBL" id="RCZP01000008">
    <property type="protein sequence ID" value="TPG57470.1"/>
    <property type="molecule type" value="Genomic_DNA"/>
</dbReference>
<evidence type="ECO:0000313" key="3">
    <source>
        <dbReference type="Proteomes" id="UP000317078"/>
    </source>
</evidence>
<keyword evidence="3" id="KW-1185">Reference proteome</keyword>
<evidence type="ECO:0000313" key="2">
    <source>
        <dbReference type="EMBL" id="TPG57470.1"/>
    </source>
</evidence>
<dbReference type="Proteomes" id="UP000317078">
    <property type="component" value="Unassembled WGS sequence"/>
</dbReference>
<evidence type="ECO:0000256" key="1">
    <source>
        <dbReference type="SAM" id="SignalP"/>
    </source>
</evidence>
<dbReference type="AlphaFoldDB" id="A0A502G7V3"/>
<organism evidence="2 3">
    <name type="scientific">Muricoccus nepalensis</name>
    <dbReference type="NCBI Taxonomy" id="1854500"/>
    <lineage>
        <taxon>Bacteria</taxon>
        <taxon>Pseudomonadati</taxon>
        <taxon>Pseudomonadota</taxon>
        <taxon>Alphaproteobacteria</taxon>
        <taxon>Acetobacterales</taxon>
        <taxon>Roseomonadaceae</taxon>
        <taxon>Muricoccus</taxon>
    </lineage>
</organism>